<dbReference type="EMBL" id="JAHRHJ020000007">
    <property type="protein sequence ID" value="KAH9309320.1"/>
    <property type="molecule type" value="Genomic_DNA"/>
</dbReference>
<dbReference type="OMA" id="ESITHWS"/>
<gene>
    <name evidence="3" type="ORF">KI387_037231</name>
</gene>
<dbReference type="CDD" id="cd08958">
    <property type="entry name" value="FR_SDR_e"/>
    <property type="match status" value="1"/>
</dbReference>
<keyword evidence="4" id="KW-1185">Reference proteome</keyword>
<dbReference type="Proteomes" id="UP000824469">
    <property type="component" value="Unassembled WGS sequence"/>
</dbReference>
<dbReference type="PANTHER" id="PTHR10366:SF369">
    <property type="entry name" value="CINNAMOYL-COA REDUCTASE-LIKE PROTEIN"/>
    <property type="match status" value="1"/>
</dbReference>
<name>A0AA38L5I2_TAXCH</name>
<dbReference type="Pfam" id="PF01370">
    <property type="entry name" value="Epimerase"/>
    <property type="match status" value="1"/>
</dbReference>
<keyword evidence="1" id="KW-0560">Oxidoreductase</keyword>
<evidence type="ECO:0000313" key="4">
    <source>
        <dbReference type="Proteomes" id="UP000824469"/>
    </source>
</evidence>
<dbReference type="InterPro" id="IPR036291">
    <property type="entry name" value="NAD(P)-bd_dom_sf"/>
</dbReference>
<comment type="caution">
    <text evidence="3">The sequence shown here is derived from an EMBL/GenBank/DDBJ whole genome shotgun (WGS) entry which is preliminary data.</text>
</comment>
<protein>
    <recommendedName>
        <fullName evidence="2">NAD-dependent epimerase/dehydratase domain-containing protein</fullName>
    </recommendedName>
</protein>
<dbReference type="Gene3D" id="3.40.50.720">
    <property type="entry name" value="NAD(P)-binding Rossmann-like Domain"/>
    <property type="match status" value="1"/>
</dbReference>
<organism evidence="3 4">
    <name type="scientific">Taxus chinensis</name>
    <name type="common">Chinese yew</name>
    <name type="synonym">Taxus wallichiana var. chinensis</name>
    <dbReference type="NCBI Taxonomy" id="29808"/>
    <lineage>
        <taxon>Eukaryota</taxon>
        <taxon>Viridiplantae</taxon>
        <taxon>Streptophyta</taxon>
        <taxon>Embryophyta</taxon>
        <taxon>Tracheophyta</taxon>
        <taxon>Spermatophyta</taxon>
        <taxon>Pinopsida</taxon>
        <taxon>Pinidae</taxon>
        <taxon>Conifers II</taxon>
        <taxon>Cupressales</taxon>
        <taxon>Taxaceae</taxon>
        <taxon>Taxus</taxon>
    </lineage>
</organism>
<dbReference type="InterPro" id="IPR050425">
    <property type="entry name" value="NAD(P)_dehydrat-like"/>
</dbReference>
<evidence type="ECO:0000259" key="2">
    <source>
        <dbReference type="Pfam" id="PF01370"/>
    </source>
</evidence>
<feature type="non-terminal residue" evidence="3">
    <location>
        <position position="279"/>
    </location>
</feature>
<feature type="non-terminal residue" evidence="3">
    <location>
        <position position="1"/>
    </location>
</feature>
<feature type="domain" description="NAD-dependent epimerase/dehydratase" evidence="2">
    <location>
        <begin position="14"/>
        <end position="205"/>
    </location>
</feature>
<evidence type="ECO:0000256" key="1">
    <source>
        <dbReference type="ARBA" id="ARBA00023002"/>
    </source>
</evidence>
<sequence>NWKETKHLEAMEGAKERLKLFQMDLLNYESIEAAINGCAGVFHLAMPNTIEAVQDPQKQLMDPGIKGTLNVLEAALKFQVKRVVLTSSVSAFVPNPKWPAETPLDESSWTDLEYCKQNGIWYPVAKTLAEKAAWDFSKERGLDIVAINPGTALGTILPPDFNASLAMIVRLVDGNKEEYQNFYMGCVHVRDIAKSQIKLYETPSASGRHLCVESITHWSDFAELTAKLYPEYNVPKFTNITQPGLVRVKNAPKKLIDLGVEFAPMEQIIKDSVSSLKEK</sequence>
<dbReference type="FunFam" id="3.40.50.720:FF:000085">
    <property type="entry name" value="Dihydroflavonol reductase"/>
    <property type="match status" value="1"/>
</dbReference>
<dbReference type="SUPFAM" id="SSF51735">
    <property type="entry name" value="NAD(P)-binding Rossmann-fold domains"/>
    <property type="match status" value="1"/>
</dbReference>
<proteinExistence type="predicted"/>
<accession>A0AA38L5I2</accession>
<dbReference type="AlphaFoldDB" id="A0AA38L5I2"/>
<dbReference type="PANTHER" id="PTHR10366">
    <property type="entry name" value="NAD DEPENDENT EPIMERASE/DEHYDRATASE"/>
    <property type="match status" value="1"/>
</dbReference>
<reference evidence="3 4" key="1">
    <citation type="journal article" date="2021" name="Nat. Plants">
        <title>The Taxus genome provides insights into paclitaxel biosynthesis.</title>
        <authorList>
            <person name="Xiong X."/>
            <person name="Gou J."/>
            <person name="Liao Q."/>
            <person name="Li Y."/>
            <person name="Zhou Q."/>
            <person name="Bi G."/>
            <person name="Li C."/>
            <person name="Du R."/>
            <person name="Wang X."/>
            <person name="Sun T."/>
            <person name="Guo L."/>
            <person name="Liang H."/>
            <person name="Lu P."/>
            <person name="Wu Y."/>
            <person name="Zhang Z."/>
            <person name="Ro D.K."/>
            <person name="Shang Y."/>
            <person name="Huang S."/>
            <person name="Yan J."/>
        </authorList>
    </citation>
    <scope>NUCLEOTIDE SEQUENCE [LARGE SCALE GENOMIC DNA]</scope>
    <source>
        <strain evidence="3">Ta-2019</strain>
    </source>
</reference>
<evidence type="ECO:0000313" key="3">
    <source>
        <dbReference type="EMBL" id="KAH9309320.1"/>
    </source>
</evidence>
<dbReference type="InterPro" id="IPR001509">
    <property type="entry name" value="Epimerase_deHydtase"/>
</dbReference>
<dbReference type="GO" id="GO:0016616">
    <property type="term" value="F:oxidoreductase activity, acting on the CH-OH group of donors, NAD or NADP as acceptor"/>
    <property type="evidence" value="ECO:0007669"/>
    <property type="project" value="TreeGrafter"/>
</dbReference>